<protein>
    <submittedName>
        <fullName evidence="1">WbqC-like protein</fullName>
    </submittedName>
</protein>
<gene>
    <name evidence="1" type="ordered locus">Belba_2506</name>
</gene>
<evidence type="ECO:0000313" key="2">
    <source>
        <dbReference type="Proteomes" id="UP000006050"/>
    </source>
</evidence>
<dbReference type="STRING" id="866536.Belba_2506"/>
<sequence>MKVAISQSNYIPWKGYFDLINSVDHFIFYDDIQYTKRDWRNRNIINTSNGSQWLTIPVSVKGKYEQKISETTTVDNLWKQKHLSTLLHAYKKAPFFGEIYQLLRPLYEDQETNLSKINQRLILSICAYLGINTKLSSSSEYVFQGNKTEKLINIIKQVGGKTYLTGPAARSYIDESLFQAENITLRYFEYGPYPIYDQLNDEFNHQVSIVDLLFFKGPNSGAYIFKK</sequence>
<dbReference type="PATRIC" id="fig|866536.3.peg.2586"/>
<dbReference type="KEGG" id="bbd:Belba_2506"/>
<dbReference type="Proteomes" id="UP000006050">
    <property type="component" value="Chromosome"/>
</dbReference>
<reference evidence="2" key="1">
    <citation type="submission" date="2012-06" db="EMBL/GenBank/DDBJ databases">
        <title>The complete genome of Belliella baltica DSM 15883.</title>
        <authorList>
            <person name="Lucas S."/>
            <person name="Copeland A."/>
            <person name="Lapidus A."/>
            <person name="Goodwin L."/>
            <person name="Pitluck S."/>
            <person name="Peters L."/>
            <person name="Mikhailova N."/>
            <person name="Davenport K."/>
            <person name="Kyrpides N."/>
            <person name="Mavromatis K."/>
            <person name="Pagani I."/>
            <person name="Ivanova N."/>
            <person name="Ovchinnikova G."/>
            <person name="Zeytun A."/>
            <person name="Detter J.C."/>
            <person name="Han C."/>
            <person name="Land M."/>
            <person name="Hauser L."/>
            <person name="Markowitz V."/>
            <person name="Cheng J.-F."/>
            <person name="Hugenholtz P."/>
            <person name="Woyke T."/>
            <person name="Wu D."/>
            <person name="Tindall B."/>
            <person name="Pomrenke H."/>
            <person name="Brambilla E."/>
            <person name="Klenk H.-P."/>
            <person name="Eisen J.A."/>
        </authorList>
    </citation>
    <scope>NUCLEOTIDE SEQUENCE [LARGE SCALE GENOMIC DNA]</scope>
    <source>
        <strain evidence="2">DSM 15883 / CIP 108006 / LMG 21964 / BA134</strain>
    </source>
</reference>
<dbReference type="eggNOG" id="COG0224">
    <property type="taxonomic scope" value="Bacteria"/>
</dbReference>
<dbReference type="OrthoDB" id="3611744at2"/>
<dbReference type="Pfam" id="PF08889">
    <property type="entry name" value="WbqC"/>
    <property type="match status" value="1"/>
</dbReference>
<dbReference type="RefSeq" id="WP_014773018.1">
    <property type="nucleotide sequence ID" value="NC_018010.1"/>
</dbReference>
<name>I3Z742_BELBD</name>
<proteinExistence type="predicted"/>
<dbReference type="AlphaFoldDB" id="I3Z742"/>
<organism evidence="1 2">
    <name type="scientific">Belliella baltica (strain DSM 15883 / CIP 108006 / LMG 21964 / BA134)</name>
    <dbReference type="NCBI Taxonomy" id="866536"/>
    <lineage>
        <taxon>Bacteria</taxon>
        <taxon>Pseudomonadati</taxon>
        <taxon>Bacteroidota</taxon>
        <taxon>Cytophagia</taxon>
        <taxon>Cytophagales</taxon>
        <taxon>Cyclobacteriaceae</taxon>
        <taxon>Belliella</taxon>
    </lineage>
</organism>
<evidence type="ECO:0000313" key="1">
    <source>
        <dbReference type="EMBL" id="AFL85060.1"/>
    </source>
</evidence>
<dbReference type="EMBL" id="CP003281">
    <property type="protein sequence ID" value="AFL85060.1"/>
    <property type="molecule type" value="Genomic_DNA"/>
</dbReference>
<accession>I3Z742</accession>
<dbReference type="InterPro" id="IPR014985">
    <property type="entry name" value="WbqC"/>
</dbReference>
<dbReference type="HOGENOM" id="CLU_079350_0_0_10"/>
<keyword evidence="2" id="KW-1185">Reference proteome</keyword>